<feature type="transmembrane region" description="Helical" evidence="1">
    <location>
        <begin position="6"/>
        <end position="25"/>
    </location>
</feature>
<keyword evidence="1" id="KW-1133">Transmembrane helix</keyword>
<sequence>MATVLHSTFIVTGFKIIIIITRNVFHVRFLKNNLKEFVQHIKINQIIGFSILRLIIRNTLKEFQDFLE</sequence>
<dbReference type="AlphaFoldDB" id="A0A0K2U3W3"/>
<proteinExistence type="predicted"/>
<evidence type="ECO:0000256" key="1">
    <source>
        <dbReference type="SAM" id="Phobius"/>
    </source>
</evidence>
<reference evidence="2" key="1">
    <citation type="submission" date="2014-05" db="EMBL/GenBank/DDBJ databases">
        <authorList>
            <person name="Chronopoulou M."/>
        </authorList>
    </citation>
    <scope>NUCLEOTIDE SEQUENCE</scope>
    <source>
        <tissue evidence="2">Whole organism</tissue>
    </source>
</reference>
<protein>
    <submittedName>
        <fullName evidence="2">Uncharacterized protein</fullName>
    </submittedName>
</protein>
<name>A0A0K2U3W3_LEPSM</name>
<dbReference type="EMBL" id="HACA01015633">
    <property type="protein sequence ID" value="CDW32994.1"/>
    <property type="molecule type" value="Transcribed_RNA"/>
</dbReference>
<organism evidence="2">
    <name type="scientific">Lepeophtheirus salmonis</name>
    <name type="common">Salmon louse</name>
    <name type="synonym">Caligus salmonis</name>
    <dbReference type="NCBI Taxonomy" id="72036"/>
    <lineage>
        <taxon>Eukaryota</taxon>
        <taxon>Metazoa</taxon>
        <taxon>Ecdysozoa</taxon>
        <taxon>Arthropoda</taxon>
        <taxon>Crustacea</taxon>
        <taxon>Multicrustacea</taxon>
        <taxon>Hexanauplia</taxon>
        <taxon>Copepoda</taxon>
        <taxon>Siphonostomatoida</taxon>
        <taxon>Caligidae</taxon>
        <taxon>Lepeophtheirus</taxon>
    </lineage>
</organism>
<keyword evidence="1" id="KW-0812">Transmembrane</keyword>
<accession>A0A0K2U3W3</accession>
<keyword evidence="1" id="KW-0472">Membrane</keyword>
<evidence type="ECO:0000313" key="2">
    <source>
        <dbReference type="EMBL" id="CDW32994.1"/>
    </source>
</evidence>